<dbReference type="Pfam" id="PF17919">
    <property type="entry name" value="RT_RNaseH_2"/>
    <property type="match status" value="1"/>
</dbReference>
<dbReference type="Proteomes" id="UP000515211">
    <property type="component" value="Chromosome 2"/>
</dbReference>
<feature type="compositionally biased region" description="Basic and acidic residues" evidence="3">
    <location>
        <begin position="104"/>
        <end position="115"/>
    </location>
</feature>
<dbReference type="InterPro" id="IPR002156">
    <property type="entry name" value="RNaseH_domain"/>
</dbReference>
<dbReference type="PROSITE" id="PS50994">
    <property type="entry name" value="INTEGRASE"/>
    <property type="match status" value="1"/>
</dbReference>
<protein>
    <submittedName>
        <fullName evidence="9">Uncharacterized protein LOC107473284</fullName>
    </submittedName>
</protein>
<feature type="compositionally biased region" description="Basic residues" evidence="3">
    <location>
        <begin position="26"/>
        <end position="38"/>
    </location>
</feature>
<dbReference type="Pfam" id="PF00078">
    <property type="entry name" value="RVT_1"/>
    <property type="match status" value="1"/>
</dbReference>
<keyword evidence="2" id="KW-0233">DNA recombination</keyword>
<evidence type="ECO:0000256" key="1">
    <source>
        <dbReference type="ARBA" id="ARBA00022801"/>
    </source>
</evidence>
<feature type="compositionally biased region" description="Basic and acidic residues" evidence="3">
    <location>
        <begin position="470"/>
        <end position="487"/>
    </location>
</feature>
<dbReference type="InterPro" id="IPR036397">
    <property type="entry name" value="RNaseH_sf"/>
</dbReference>
<evidence type="ECO:0000259" key="5">
    <source>
        <dbReference type="PROSITE" id="PS50878"/>
    </source>
</evidence>
<dbReference type="GO" id="GO:0006508">
    <property type="term" value="P:proteolysis"/>
    <property type="evidence" value="ECO:0007669"/>
    <property type="project" value="InterPro"/>
</dbReference>
<dbReference type="GO" id="GO:0003676">
    <property type="term" value="F:nucleic acid binding"/>
    <property type="evidence" value="ECO:0007669"/>
    <property type="project" value="InterPro"/>
</dbReference>
<dbReference type="InterPro" id="IPR041577">
    <property type="entry name" value="RT_RNaseH_2"/>
</dbReference>
<feature type="region of interest" description="Disordered" evidence="3">
    <location>
        <begin position="66"/>
        <end position="149"/>
    </location>
</feature>
<dbReference type="Pfam" id="PF00665">
    <property type="entry name" value="rve"/>
    <property type="match status" value="1"/>
</dbReference>
<dbReference type="Gene3D" id="3.30.420.10">
    <property type="entry name" value="Ribonuclease H-like superfamily/Ribonuclease H"/>
    <property type="match status" value="2"/>
</dbReference>
<dbReference type="RefSeq" id="XP_015948322.1">
    <property type="nucleotide sequence ID" value="XM_016092836.1"/>
</dbReference>
<dbReference type="Gene3D" id="3.30.70.270">
    <property type="match status" value="2"/>
</dbReference>
<dbReference type="PANTHER" id="PTHR48475:SF2">
    <property type="entry name" value="RIBONUCLEASE H"/>
    <property type="match status" value="1"/>
</dbReference>
<dbReference type="InterPro" id="IPR012337">
    <property type="entry name" value="RNaseH-like_sf"/>
</dbReference>
<dbReference type="PROSITE" id="PS50878">
    <property type="entry name" value="RT_POL"/>
    <property type="match status" value="1"/>
</dbReference>
<organism evidence="8 9">
    <name type="scientific">Arachis duranensis</name>
    <name type="common">Wild peanut</name>
    <dbReference type="NCBI Taxonomy" id="130453"/>
    <lineage>
        <taxon>Eukaryota</taxon>
        <taxon>Viridiplantae</taxon>
        <taxon>Streptophyta</taxon>
        <taxon>Embryophyta</taxon>
        <taxon>Tracheophyta</taxon>
        <taxon>Spermatophyta</taxon>
        <taxon>Magnoliopsida</taxon>
        <taxon>eudicotyledons</taxon>
        <taxon>Gunneridae</taxon>
        <taxon>Pentapetalae</taxon>
        <taxon>rosids</taxon>
        <taxon>fabids</taxon>
        <taxon>Fabales</taxon>
        <taxon>Fabaceae</taxon>
        <taxon>Papilionoideae</taxon>
        <taxon>50 kb inversion clade</taxon>
        <taxon>dalbergioids sensu lato</taxon>
        <taxon>Dalbergieae</taxon>
        <taxon>Pterocarpus clade</taxon>
        <taxon>Arachis</taxon>
    </lineage>
</organism>
<keyword evidence="8" id="KW-1185">Reference proteome</keyword>
<dbReference type="GeneID" id="107473284"/>
<feature type="region of interest" description="Disordered" evidence="3">
    <location>
        <begin position="340"/>
        <end position="371"/>
    </location>
</feature>
<dbReference type="CDD" id="cd09279">
    <property type="entry name" value="RNase_HI_like"/>
    <property type="match status" value="1"/>
</dbReference>
<dbReference type="InterPro" id="IPR021109">
    <property type="entry name" value="Peptidase_aspartic_dom_sf"/>
</dbReference>
<dbReference type="SUPFAM" id="SSF53098">
    <property type="entry name" value="Ribonuclease H-like"/>
    <property type="match status" value="2"/>
</dbReference>
<feature type="domain" description="Reverse transcriptase" evidence="5">
    <location>
        <begin position="811"/>
        <end position="990"/>
    </location>
</feature>
<dbReference type="Gene3D" id="2.40.70.10">
    <property type="entry name" value="Acid Proteases"/>
    <property type="match status" value="1"/>
</dbReference>
<dbReference type="GO" id="GO:0004523">
    <property type="term" value="F:RNA-DNA hybrid ribonuclease activity"/>
    <property type="evidence" value="ECO:0007669"/>
    <property type="project" value="InterPro"/>
</dbReference>
<dbReference type="InterPro" id="IPR043502">
    <property type="entry name" value="DNA/RNA_pol_sf"/>
</dbReference>
<reference evidence="9" key="2">
    <citation type="submission" date="2025-08" db="UniProtKB">
        <authorList>
            <consortium name="RefSeq"/>
        </authorList>
    </citation>
    <scope>IDENTIFICATION</scope>
    <source>
        <tissue evidence="9">Whole plant</tissue>
    </source>
</reference>
<dbReference type="KEGG" id="adu:107473284"/>
<feature type="compositionally biased region" description="Basic and acidic residues" evidence="3">
    <location>
        <begin position="136"/>
        <end position="149"/>
    </location>
</feature>
<feature type="domain" description="Peptidase A2" evidence="4">
    <location>
        <begin position="561"/>
        <end position="600"/>
    </location>
</feature>
<sequence>MEAVLGPGDQARAIGAEGAASVASLRGRRRSPQQHARTRPFGGTGGDNAIIMQELRHRVQNLERQLADRERDGQFTDPSYTPSPGSEEEDSHRSRPRRTSASRTEAESTREESPVRRRRNDTIIYSRGRTTRRATRGREDGEGRSDRTRQPVIMGVTPFHRSILEVRLPKHFDKPTDMRYDGTQDPLEHLTTFEARMNLEGVGDEVRCRAFPVTLAGPAIRWFNGLPQSSIYNFSDISRAFLAQFTTRIAKAKHPINLLGVTQRQGEPTRRYLDRFNDECLEIDGLTDSVASLCLTNGLLNENFRKHLTTKPVWTMLEIQTVAKEYINDEEVSRVVAANKRQSGYSQARQSGGDGERAKEKAREEASNKASRPFPRVRKFTNYTPLTLPIVEVYQQIAEKGILPKPRPLKDRTGGNKNLYCDYHKGYGHQTQDCFDLKDALEQAIREGKLAAFSHLIREPRRRYRDQDEEGKTRSAKRRQEPEDRDHGLTVINVVTAKNAAPKSRSAHKKDAKVLAISSPPVQSSKKPPSISFGPEDQWFSDAPENPPMVITARVGTGLVKRILVDTGADSNIMFRNVFDALGLKDADLTTHQHGVIGLGDHFIKPDGVISLPISVGQIQGRRSAMAEFVILRDSTAYNIILGRKTINDFEAIINTKLLVIKFVTDDGSIGTIRGDLETAVACDNASLSLRKKSKEASGVFLADLDARVEDKPRPEPEGDLEKFRIGDEEEKFTFVNKNLPHELKEPLIEMIRANRDLFAWTPADMPGIDPKIISHHLALKAEARPVAQRMRKMSAERAEEVAKQTASLLEAGFIREVDYSTWLSNVVLVRKHNGRWRMCVDYSDLNKACPKDCFPLPNIDALVDAAAGYRYLSFMDAYSGYNQIPMHRPDEDKTAFITPGGTFCYKVMPFGLKNAGATYQRLMNRIFHDLIGKTVEVYVDDILAKTTRPDDLLNDLASVFASLRQHGMRLNPLKCAFAMEADKFLGFMITQRGVEANPEKCQAILQMKSPGCIKDVQRLAGRLTSLSRFLGASATKALPFFNLMKKGMAFEWTPACEEAFQHFKEILVAPPVLGKPKDGEPLYLYLAITSEALAAVLVREDGKAQQPVYFISRALQGAELRYSKLEKLALALLTSSRRLKQYFQSHQVVVRTDQGIRQVLQKPDLAGRMMTWSIELSQYDIRYEPRQAIKAQAMADFLVEVTGDPSEEVGTRWKLHVDGASNQTFGGAGIILESPIGVVYEQSVRFEFPISNNQAEYEALIGGLALAAEVGARRLEICSDSQVVTSQVNGSYQAKDPLLQKYLEKVKSLSQKFEEVTVHHVPRERNTRADLLSKLASTKPGEGNRSLIQGMTREPAITLHMTTLGLSWLDPITNFLEHGKLPSEEKDAAKLRREAAKYAVIQGQLFRKGLNQPLLKCLRPDQTDYVLREVHEGCCGHHIGGKALASKLIRAGYYWPSMMADSKEFVKKCVKCQQNANFARAPASELSLLTTSRPFSQWGVDLLGPFPVGPGQVKYLIVAIDYYTKWIEAEPLATISSSNCRKFMWRQVITRFGIPEVVISDNGTQFTDKKFTEFLNGLGIRQRFSSVEHPQTNGQVESANKVILSGLKKRLDNKKGAWADELAAVLWSYRTTEQSSTKETPFRLTYGVDAVIPVEVGEPSPRLLLKGVEEAIEKDLIDETREMAHLTETALKQRMALRYNTKVIKREFEPNDLVLRRNDIGPPTPREGKLAANWEGPYRIKKVMGKGAFKLERLDGKEVPRTWNADNLRRFYS</sequence>
<feature type="region of interest" description="Disordered" evidence="3">
    <location>
        <begin position="462"/>
        <end position="487"/>
    </location>
</feature>
<proteinExistence type="predicted"/>
<dbReference type="InterPro" id="IPR043128">
    <property type="entry name" value="Rev_trsase/Diguanyl_cyclase"/>
</dbReference>
<dbReference type="GO" id="GO:0004190">
    <property type="term" value="F:aspartic-type endopeptidase activity"/>
    <property type="evidence" value="ECO:0007669"/>
    <property type="project" value="InterPro"/>
</dbReference>
<dbReference type="Gene3D" id="1.10.340.70">
    <property type="match status" value="1"/>
</dbReference>
<feature type="domain" description="Integrase catalytic" evidence="7">
    <location>
        <begin position="1491"/>
        <end position="1650"/>
    </location>
</feature>
<dbReference type="Pfam" id="PF03732">
    <property type="entry name" value="Retrotrans_gag"/>
    <property type="match status" value="1"/>
</dbReference>
<evidence type="ECO:0000259" key="7">
    <source>
        <dbReference type="PROSITE" id="PS50994"/>
    </source>
</evidence>
<dbReference type="SUPFAM" id="SSF50630">
    <property type="entry name" value="Acid proteases"/>
    <property type="match status" value="1"/>
</dbReference>
<feature type="region of interest" description="Disordered" evidence="3">
    <location>
        <begin position="1"/>
        <end position="51"/>
    </location>
</feature>
<reference evidence="8" key="1">
    <citation type="journal article" date="2016" name="Nat. Genet.">
        <title>The genome sequences of Arachis duranensis and Arachis ipaensis, the diploid ancestors of cultivated peanut.</title>
        <authorList>
            <person name="Bertioli D.J."/>
            <person name="Cannon S.B."/>
            <person name="Froenicke L."/>
            <person name="Huang G."/>
            <person name="Farmer A.D."/>
            <person name="Cannon E.K."/>
            <person name="Liu X."/>
            <person name="Gao D."/>
            <person name="Clevenger J."/>
            <person name="Dash S."/>
            <person name="Ren L."/>
            <person name="Moretzsohn M.C."/>
            <person name="Shirasawa K."/>
            <person name="Huang W."/>
            <person name="Vidigal B."/>
            <person name="Abernathy B."/>
            <person name="Chu Y."/>
            <person name="Niederhuth C.E."/>
            <person name="Umale P."/>
            <person name="Araujo A.C."/>
            <person name="Kozik A."/>
            <person name="Kim K.D."/>
            <person name="Burow M.D."/>
            <person name="Varshney R.K."/>
            <person name="Wang X."/>
            <person name="Zhang X."/>
            <person name="Barkley N."/>
            <person name="Guimaraes P.M."/>
            <person name="Isobe S."/>
            <person name="Guo B."/>
            <person name="Liao B."/>
            <person name="Stalker H.T."/>
            <person name="Schmitz R.J."/>
            <person name="Scheffler B.E."/>
            <person name="Leal-Bertioli S.C."/>
            <person name="Xun X."/>
            <person name="Jackson S.A."/>
            <person name="Michelmore R."/>
            <person name="Ozias-Akins P."/>
        </authorList>
    </citation>
    <scope>NUCLEOTIDE SEQUENCE [LARGE SCALE GENOMIC DNA]</scope>
    <source>
        <strain evidence="8">cv. V14167</strain>
    </source>
</reference>
<gene>
    <name evidence="9" type="primary">LOC107473284</name>
</gene>
<evidence type="ECO:0000256" key="2">
    <source>
        <dbReference type="ARBA" id="ARBA00023172"/>
    </source>
</evidence>
<evidence type="ECO:0000259" key="6">
    <source>
        <dbReference type="PROSITE" id="PS50879"/>
    </source>
</evidence>
<dbReference type="InterPro" id="IPR001995">
    <property type="entry name" value="Peptidase_A2_cat"/>
</dbReference>
<feature type="compositionally biased region" description="Basic and acidic residues" evidence="3">
    <location>
        <begin position="354"/>
        <end position="367"/>
    </location>
</feature>
<keyword evidence="1" id="KW-0378">Hydrolase</keyword>
<accession>A0A6P4CB44</accession>
<evidence type="ECO:0000256" key="3">
    <source>
        <dbReference type="SAM" id="MobiDB-lite"/>
    </source>
</evidence>
<dbReference type="Gene3D" id="3.10.10.10">
    <property type="entry name" value="HIV Type 1 Reverse Transcriptase, subunit A, domain 1"/>
    <property type="match status" value="1"/>
</dbReference>
<dbReference type="InterPro" id="IPR041588">
    <property type="entry name" value="Integrase_H2C2"/>
</dbReference>
<dbReference type="InterPro" id="IPR005162">
    <property type="entry name" value="Retrotrans_gag_dom"/>
</dbReference>
<dbReference type="InterPro" id="IPR000477">
    <property type="entry name" value="RT_dom"/>
</dbReference>
<dbReference type="PANTHER" id="PTHR48475">
    <property type="entry name" value="RIBONUCLEASE H"/>
    <property type="match status" value="1"/>
</dbReference>
<evidence type="ECO:0000259" key="4">
    <source>
        <dbReference type="PROSITE" id="PS50175"/>
    </source>
</evidence>
<dbReference type="GO" id="GO:0006310">
    <property type="term" value="P:DNA recombination"/>
    <property type="evidence" value="ECO:0007669"/>
    <property type="project" value="UniProtKB-KW"/>
</dbReference>
<dbReference type="Pfam" id="PF17921">
    <property type="entry name" value="Integrase_H2C2"/>
    <property type="match status" value="1"/>
</dbReference>
<dbReference type="Pfam" id="PF13456">
    <property type="entry name" value="RVT_3"/>
    <property type="match status" value="1"/>
</dbReference>
<evidence type="ECO:0000313" key="8">
    <source>
        <dbReference type="Proteomes" id="UP000515211"/>
    </source>
</evidence>
<feature type="domain" description="RNase H type-1" evidence="6">
    <location>
        <begin position="1210"/>
        <end position="1339"/>
    </location>
</feature>
<name>A0A6P4CB44_ARADU</name>
<dbReference type="PROSITE" id="PS50175">
    <property type="entry name" value="ASP_PROT_RETROV"/>
    <property type="match status" value="1"/>
</dbReference>
<dbReference type="GO" id="GO:0015074">
    <property type="term" value="P:DNA integration"/>
    <property type="evidence" value="ECO:0007669"/>
    <property type="project" value="InterPro"/>
</dbReference>
<dbReference type="PROSITE" id="PS50879">
    <property type="entry name" value="RNASE_H_1"/>
    <property type="match status" value="1"/>
</dbReference>
<dbReference type="CDD" id="cd00303">
    <property type="entry name" value="retropepsin_like"/>
    <property type="match status" value="1"/>
</dbReference>
<dbReference type="CDD" id="cd01647">
    <property type="entry name" value="RT_LTR"/>
    <property type="match status" value="1"/>
</dbReference>
<dbReference type="InterPro" id="IPR001584">
    <property type="entry name" value="Integrase_cat-core"/>
</dbReference>
<evidence type="ECO:0000313" key="9">
    <source>
        <dbReference type="RefSeq" id="XP_015948322.1"/>
    </source>
</evidence>
<feature type="compositionally biased region" description="Polar residues" evidence="3">
    <location>
        <begin position="340"/>
        <end position="350"/>
    </location>
</feature>
<dbReference type="SUPFAM" id="SSF56672">
    <property type="entry name" value="DNA/RNA polymerases"/>
    <property type="match status" value="1"/>
</dbReference>